<dbReference type="Proteomes" id="UP000230790">
    <property type="component" value="Unassembled WGS sequence"/>
</dbReference>
<protein>
    <submittedName>
        <fullName evidence="2">Metallophosphoesterase</fullName>
    </submittedName>
</protein>
<accession>A0A2M8QBJ3</accession>
<dbReference type="SUPFAM" id="SSF56300">
    <property type="entry name" value="Metallo-dependent phosphatases"/>
    <property type="match status" value="1"/>
</dbReference>
<name>A0A2M8QBJ3_9CHLR</name>
<dbReference type="Gene3D" id="3.60.21.10">
    <property type="match status" value="1"/>
</dbReference>
<organism evidence="2 3">
    <name type="scientific">Candidatus Thermofonsia Clade 3 bacterium</name>
    <dbReference type="NCBI Taxonomy" id="2364212"/>
    <lineage>
        <taxon>Bacteria</taxon>
        <taxon>Bacillati</taxon>
        <taxon>Chloroflexota</taxon>
        <taxon>Candidatus Thermofontia</taxon>
        <taxon>Candidatus Thermofonsia Clade 3</taxon>
    </lineage>
</organism>
<dbReference type="InterPro" id="IPR029052">
    <property type="entry name" value="Metallo-depent_PP-like"/>
</dbReference>
<dbReference type="GO" id="GO:0016787">
    <property type="term" value="F:hydrolase activity"/>
    <property type="evidence" value="ECO:0007669"/>
    <property type="project" value="InterPro"/>
</dbReference>
<sequence length="205" mass="23495">MKLLAVSDEVVAWIHSPQLAERCQDVDVVLSCGDLPNDYLEYISTVLGKPCFYVHGNHDRKDQREPEGWINLDLQRYRLGALRLAGLEGSPRYKPAAPFQYTQSDQWLRAFWLARKMAQGLARWGRGADIVISHAPLRGIHDGSDPAHIGFEAFNWLVKAFKPRLWLHGHQHRNYAPMQARETQLGQTLIVNVHPYRVLELPDQP</sequence>
<proteinExistence type="predicted"/>
<dbReference type="AlphaFoldDB" id="A0A2M8QBJ3"/>
<evidence type="ECO:0000313" key="2">
    <source>
        <dbReference type="EMBL" id="PJF47154.1"/>
    </source>
</evidence>
<comment type="caution">
    <text evidence="2">The sequence shown here is derived from an EMBL/GenBank/DDBJ whole genome shotgun (WGS) entry which is preliminary data.</text>
</comment>
<gene>
    <name evidence="2" type="ORF">CUN48_10090</name>
</gene>
<feature type="domain" description="Calcineurin-like phosphoesterase" evidence="1">
    <location>
        <begin position="21"/>
        <end position="173"/>
    </location>
</feature>
<reference evidence="2 3" key="1">
    <citation type="submission" date="2017-11" db="EMBL/GenBank/DDBJ databases">
        <title>Evolution of Phototrophy in the Chloroflexi Phylum Driven by Horizontal Gene Transfer.</title>
        <authorList>
            <person name="Ward L.M."/>
            <person name="Hemp J."/>
            <person name="Shih P.M."/>
            <person name="Mcglynn S.E."/>
            <person name="Fischer W."/>
        </authorList>
    </citation>
    <scope>NUCLEOTIDE SEQUENCE [LARGE SCALE GENOMIC DNA]</scope>
    <source>
        <strain evidence="2">JP3_7</strain>
    </source>
</reference>
<evidence type="ECO:0000259" key="1">
    <source>
        <dbReference type="Pfam" id="PF00149"/>
    </source>
</evidence>
<dbReference type="InterPro" id="IPR004843">
    <property type="entry name" value="Calcineurin-like_PHP"/>
</dbReference>
<evidence type="ECO:0000313" key="3">
    <source>
        <dbReference type="Proteomes" id="UP000230790"/>
    </source>
</evidence>
<dbReference type="EMBL" id="PGTN01000064">
    <property type="protein sequence ID" value="PJF47154.1"/>
    <property type="molecule type" value="Genomic_DNA"/>
</dbReference>
<dbReference type="Pfam" id="PF00149">
    <property type="entry name" value="Metallophos"/>
    <property type="match status" value="1"/>
</dbReference>